<dbReference type="SUPFAM" id="SSF53474">
    <property type="entry name" value="alpha/beta-Hydrolases"/>
    <property type="match status" value="1"/>
</dbReference>
<dbReference type="RefSeq" id="WP_222685960.1">
    <property type="nucleotide sequence ID" value="NZ_JABUBT010000044.1"/>
</dbReference>
<dbReference type="PANTHER" id="PTHR13136:SF11">
    <property type="entry name" value="TESTIS-EXPRESSED PROTEIN 30"/>
    <property type="match status" value="1"/>
</dbReference>
<feature type="domain" description="KANL3/Tex30 alpha/beta hydrolase-like" evidence="1">
    <location>
        <begin position="30"/>
        <end position="210"/>
    </location>
</feature>
<dbReference type="Proteomes" id="UP000825228">
    <property type="component" value="Unassembled WGS sequence"/>
</dbReference>
<reference evidence="2 3" key="1">
    <citation type="submission" date="2020-06" db="EMBL/GenBank/DDBJ databases">
        <title>Taxonomy, biology and ecology of Rhodococcus bacteria occurring in California pistachio and other woody hosts as revealed by genome sequence analyses.</title>
        <authorList>
            <person name="Gai Y."/>
            <person name="Riely B."/>
        </authorList>
    </citation>
    <scope>NUCLEOTIDE SEQUENCE [LARGE SCALE GENOMIC DNA]</scope>
    <source>
        <strain evidence="2 3">BP-281</strain>
    </source>
</reference>
<dbReference type="EMBL" id="JABUBU010000026">
    <property type="protein sequence ID" value="MBY6368462.1"/>
    <property type="molecule type" value="Genomic_DNA"/>
</dbReference>
<dbReference type="GO" id="GO:0016787">
    <property type="term" value="F:hydrolase activity"/>
    <property type="evidence" value="ECO:0007669"/>
    <property type="project" value="UniProtKB-KW"/>
</dbReference>
<sequence>MTAGEAAEWTGEWAGQGIDVAVHDPTDDPSALVVLAHGAGSDRNAPVLVAVATELASRGLRVVRTTLPFRQQRPTGPPNRAGAAADRAGIAAAVEWAVARERRRPTVIVGGHSYGGRQASMLAAENPAVADGLLLLSYPLHPPRKPDVLRVDHFPAITVPTVVVHGSKDPFATSEELTREVRTIPASVRVVTVEGAGHDLAPNRKPTATLTADAVEGEWVRREE</sequence>
<dbReference type="Pfam" id="PF20408">
    <property type="entry name" value="Abhydrolase_11"/>
    <property type="match status" value="1"/>
</dbReference>
<dbReference type="Gene3D" id="3.40.50.1820">
    <property type="entry name" value="alpha/beta hydrolase"/>
    <property type="match status" value="1"/>
</dbReference>
<keyword evidence="3" id="KW-1185">Reference proteome</keyword>
<gene>
    <name evidence="2" type="ORF">HQ603_17070</name>
</gene>
<evidence type="ECO:0000313" key="3">
    <source>
        <dbReference type="Proteomes" id="UP000825228"/>
    </source>
</evidence>
<evidence type="ECO:0000259" key="1">
    <source>
        <dbReference type="Pfam" id="PF20408"/>
    </source>
</evidence>
<name>A0ABS7P7R1_9NOCA</name>
<dbReference type="InterPro" id="IPR046879">
    <property type="entry name" value="KANL3/Tex30_Abhydrolase"/>
</dbReference>
<evidence type="ECO:0000313" key="2">
    <source>
        <dbReference type="EMBL" id="MBY6368462.1"/>
    </source>
</evidence>
<dbReference type="InterPro" id="IPR026555">
    <property type="entry name" value="NSL3/Tex30"/>
</dbReference>
<dbReference type="InterPro" id="IPR029058">
    <property type="entry name" value="AB_hydrolase_fold"/>
</dbReference>
<proteinExistence type="predicted"/>
<dbReference type="PANTHER" id="PTHR13136">
    <property type="entry name" value="TESTIS DEVELOPMENT PROTEIN PRTD"/>
    <property type="match status" value="1"/>
</dbReference>
<comment type="caution">
    <text evidence="2">The sequence shown here is derived from an EMBL/GenBank/DDBJ whole genome shotgun (WGS) entry which is preliminary data.</text>
</comment>
<organism evidence="2 3">
    <name type="scientific">Rhodococcoides corynebacterioides</name>
    <dbReference type="NCBI Taxonomy" id="53972"/>
    <lineage>
        <taxon>Bacteria</taxon>
        <taxon>Bacillati</taxon>
        <taxon>Actinomycetota</taxon>
        <taxon>Actinomycetes</taxon>
        <taxon>Mycobacteriales</taxon>
        <taxon>Nocardiaceae</taxon>
        <taxon>Rhodococcoides</taxon>
    </lineage>
</organism>
<keyword evidence="2" id="KW-0378">Hydrolase</keyword>
<accession>A0ABS7P7R1</accession>
<protein>
    <submittedName>
        <fullName evidence="2">Alpha/beta fold hydrolase</fullName>
    </submittedName>
</protein>